<reference evidence="3" key="2">
    <citation type="submission" date="2020-02" db="EMBL/GenBank/DDBJ databases">
        <authorList>
            <person name="Gilchrist C.L.M."/>
            <person name="Chooi Y.-H."/>
        </authorList>
    </citation>
    <scope>NUCLEOTIDE SEQUENCE</scope>
    <source>
        <strain evidence="3">MST-FP2251</strain>
    </source>
</reference>
<keyword evidence="2" id="KW-0732">Signal</keyword>
<feature type="region of interest" description="Disordered" evidence="1">
    <location>
        <begin position="44"/>
        <end position="75"/>
    </location>
</feature>
<accession>A0AAD4GQY5</accession>
<feature type="chain" id="PRO_5042285986" evidence="2">
    <location>
        <begin position="20"/>
        <end position="218"/>
    </location>
</feature>
<comment type="caution">
    <text evidence="3">The sequence shown here is derived from an EMBL/GenBank/DDBJ whole genome shotgun (WGS) entry which is preliminary data.</text>
</comment>
<proteinExistence type="predicted"/>
<sequence length="218" mass="22782">MYFSKIIVFCGIIIPSALSQAISNPSASASASASLIPTPSSSIASSSPIANDNHQSKIPSPKTNSNTRITNNLVSNPNTTLCGPYGITTGQEVNLYLESPDRVTHISTYFGAGPLGPALVGIELTWSQGERRHAGIKTPNSHSCNVEQRVVSVGVWNIGAQVTQLSVKKEDGNECVMGYGGWVEGSCQSEQLGSGCIAGVEGTETGVVFSSLGLAFYK</sequence>
<evidence type="ECO:0000256" key="1">
    <source>
        <dbReference type="SAM" id="MobiDB-lite"/>
    </source>
</evidence>
<evidence type="ECO:0000313" key="3">
    <source>
        <dbReference type="EMBL" id="KAF9885972.1"/>
    </source>
</evidence>
<feature type="compositionally biased region" description="Polar residues" evidence="1">
    <location>
        <begin position="52"/>
        <end position="75"/>
    </location>
</feature>
<dbReference type="AlphaFoldDB" id="A0AAD4GQY5"/>
<evidence type="ECO:0000313" key="4">
    <source>
        <dbReference type="Proteomes" id="UP001194746"/>
    </source>
</evidence>
<organism evidence="3 4">
    <name type="scientific">Aspergillus nanangensis</name>
    <dbReference type="NCBI Taxonomy" id="2582783"/>
    <lineage>
        <taxon>Eukaryota</taxon>
        <taxon>Fungi</taxon>
        <taxon>Dikarya</taxon>
        <taxon>Ascomycota</taxon>
        <taxon>Pezizomycotina</taxon>
        <taxon>Eurotiomycetes</taxon>
        <taxon>Eurotiomycetidae</taxon>
        <taxon>Eurotiales</taxon>
        <taxon>Aspergillaceae</taxon>
        <taxon>Aspergillus</taxon>
        <taxon>Aspergillus subgen. Circumdati</taxon>
    </lineage>
</organism>
<protein>
    <submittedName>
        <fullName evidence="3">Uncharacterized protein</fullName>
    </submittedName>
</protein>
<name>A0AAD4GQY5_ASPNN</name>
<dbReference type="Proteomes" id="UP001194746">
    <property type="component" value="Unassembled WGS sequence"/>
</dbReference>
<feature type="signal peptide" evidence="2">
    <location>
        <begin position="1"/>
        <end position="19"/>
    </location>
</feature>
<evidence type="ECO:0000256" key="2">
    <source>
        <dbReference type="SAM" id="SignalP"/>
    </source>
</evidence>
<gene>
    <name evidence="3" type="ORF">FE257_012147</name>
</gene>
<keyword evidence="4" id="KW-1185">Reference proteome</keyword>
<reference evidence="3" key="1">
    <citation type="journal article" date="2019" name="Beilstein J. Org. Chem.">
        <title>Nanangenines: drimane sesquiterpenoids as the dominant metabolite cohort of a novel Australian fungus, Aspergillus nanangensis.</title>
        <authorList>
            <person name="Lacey H.J."/>
            <person name="Gilchrist C.L.M."/>
            <person name="Crombie A."/>
            <person name="Kalaitzis J.A."/>
            <person name="Vuong D."/>
            <person name="Rutledge P.J."/>
            <person name="Turner P."/>
            <person name="Pitt J.I."/>
            <person name="Lacey E."/>
            <person name="Chooi Y.H."/>
            <person name="Piggott A.M."/>
        </authorList>
    </citation>
    <scope>NUCLEOTIDE SEQUENCE</scope>
    <source>
        <strain evidence="3">MST-FP2251</strain>
    </source>
</reference>
<dbReference type="EMBL" id="VCAU01000085">
    <property type="protein sequence ID" value="KAF9885972.1"/>
    <property type="molecule type" value="Genomic_DNA"/>
</dbReference>